<protein>
    <submittedName>
        <fullName evidence="3">Aldo/keto reductase</fullName>
    </submittedName>
</protein>
<name>W0FP07_9BACT</name>
<dbReference type="AlphaFoldDB" id="W0FP07"/>
<dbReference type="InterPro" id="IPR036812">
    <property type="entry name" value="NAD(P)_OxRdtase_dom_sf"/>
</dbReference>
<keyword evidence="1" id="KW-0560">Oxidoreductase</keyword>
<dbReference type="SUPFAM" id="SSF51430">
    <property type="entry name" value="NAD(P)-linked oxidoreductase"/>
    <property type="match status" value="1"/>
</dbReference>
<dbReference type="GO" id="GO:0016491">
    <property type="term" value="F:oxidoreductase activity"/>
    <property type="evidence" value="ECO:0007669"/>
    <property type="project" value="UniProtKB-KW"/>
</dbReference>
<dbReference type="InterPro" id="IPR023210">
    <property type="entry name" value="NADP_OxRdtase_dom"/>
</dbReference>
<evidence type="ECO:0000256" key="1">
    <source>
        <dbReference type="ARBA" id="ARBA00023002"/>
    </source>
</evidence>
<evidence type="ECO:0000259" key="2">
    <source>
        <dbReference type="Pfam" id="PF00248"/>
    </source>
</evidence>
<dbReference type="Pfam" id="PF00248">
    <property type="entry name" value="Aldo_ket_red"/>
    <property type="match status" value="1"/>
</dbReference>
<organism evidence="3">
    <name type="scientific">uncultured bacterium Contig783</name>
    <dbReference type="NCBI Taxonomy" id="1393612"/>
    <lineage>
        <taxon>Bacteria</taxon>
        <taxon>environmental samples</taxon>
    </lineage>
</organism>
<reference evidence="3" key="1">
    <citation type="journal article" date="2013" name="PLoS ONE">
        <title>Metagenomic insights into the carbohydrate-active enzymes carried by the microorganisms adhering to solid digesta in the rumen of cows.</title>
        <authorList>
            <person name="Wang L."/>
            <person name="Hatem A."/>
            <person name="Catalyurek U.V."/>
            <person name="Morrison M."/>
            <person name="Yu Z."/>
        </authorList>
    </citation>
    <scope>NUCLEOTIDE SEQUENCE</scope>
</reference>
<accession>W0FP07</accession>
<dbReference type="PANTHER" id="PTHR43364">
    <property type="entry name" value="NADH-SPECIFIC METHYLGLYOXAL REDUCTASE-RELATED"/>
    <property type="match status" value="1"/>
</dbReference>
<dbReference type="InterPro" id="IPR050523">
    <property type="entry name" value="AKR_Detox_Biosynth"/>
</dbReference>
<sequence>MISASTKRVGTLGFSPLCQGILTGKYRNGIPEDSRIAKKDLLKYDKTANFYMQNKERIDRYFEVCDSYGVDPLSVAIRWCLRKEVYPVMGASSPAQLEKNVAALSAELPDEIWDELEKI</sequence>
<dbReference type="EMBL" id="KC246803">
    <property type="protein sequence ID" value="AHF24725.1"/>
    <property type="molecule type" value="Genomic_DNA"/>
</dbReference>
<evidence type="ECO:0000313" key="3">
    <source>
        <dbReference type="EMBL" id="AHF24725.1"/>
    </source>
</evidence>
<dbReference type="PANTHER" id="PTHR43364:SF4">
    <property type="entry name" value="NAD(P)-LINKED OXIDOREDUCTASE SUPERFAMILY PROTEIN"/>
    <property type="match status" value="1"/>
</dbReference>
<proteinExistence type="predicted"/>
<feature type="domain" description="NADP-dependent oxidoreductase" evidence="2">
    <location>
        <begin position="8"/>
        <end position="119"/>
    </location>
</feature>
<dbReference type="Gene3D" id="3.20.20.100">
    <property type="entry name" value="NADP-dependent oxidoreductase domain"/>
    <property type="match status" value="1"/>
</dbReference>